<evidence type="ECO:0000313" key="1">
    <source>
        <dbReference type="EMBL" id="KAH9414348.1"/>
    </source>
</evidence>
<evidence type="ECO:0000313" key="2">
    <source>
        <dbReference type="Proteomes" id="UP000887458"/>
    </source>
</evidence>
<reference evidence="1 2" key="2">
    <citation type="journal article" date="2022" name="Mol. Biol. Evol.">
        <title>Comparative Genomics Reveals Insights into the Divergent Evolution of Astigmatic Mites and Household Pest Adaptations.</title>
        <authorList>
            <person name="Xiong Q."/>
            <person name="Wan A.T."/>
            <person name="Liu X."/>
            <person name="Fung C.S."/>
            <person name="Xiao X."/>
            <person name="Malainual N."/>
            <person name="Hou J."/>
            <person name="Wang L."/>
            <person name="Wang M."/>
            <person name="Yang K.Y."/>
            <person name="Cui Y."/>
            <person name="Leung E.L."/>
            <person name="Nong W."/>
            <person name="Shin S.K."/>
            <person name="Au S.W."/>
            <person name="Jeong K.Y."/>
            <person name="Chew F.T."/>
            <person name="Hui J.H."/>
            <person name="Leung T.F."/>
            <person name="Tungtrongchitr A."/>
            <person name="Zhong N."/>
            <person name="Liu Z."/>
            <person name="Tsui S.K."/>
        </authorList>
    </citation>
    <scope>NUCLEOTIDE SEQUENCE [LARGE SCALE GENOMIC DNA]</scope>
    <source>
        <strain evidence="1">Derp</strain>
    </source>
</reference>
<accession>A0ABQ8IVJ3</accession>
<keyword evidence="2" id="KW-1185">Reference proteome</keyword>
<reference evidence="1 2" key="1">
    <citation type="journal article" date="2018" name="J. Allergy Clin. Immunol.">
        <title>High-quality assembly of Dermatophagoides pteronyssinus genome and transcriptome reveals a wide range of novel allergens.</title>
        <authorList>
            <person name="Liu X.Y."/>
            <person name="Yang K.Y."/>
            <person name="Wang M.Q."/>
            <person name="Kwok J.S."/>
            <person name="Zeng X."/>
            <person name="Yang Z."/>
            <person name="Xiao X.J."/>
            <person name="Lau C.P."/>
            <person name="Li Y."/>
            <person name="Huang Z.M."/>
            <person name="Ba J.G."/>
            <person name="Yim A.K."/>
            <person name="Ouyang C.Y."/>
            <person name="Ngai S.M."/>
            <person name="Chan T.F."/>
            <person name="Leung E.L."/>
            <person name="Liu L."/>
            <person name="Liu Z.G."/>
            <person name="Tsui S.K."/>
        </authorList>
    </citation>
    <scope>NUCLEOTIDE SEQUENCE [LARGE SCALE GENOMIC DNA]</scope>
    <source>
        <strain evidence="1">Derp</strain>
    </source>
</reference>
<dbReference type="Proteomes" id="UP000887458">
    <property type="component" value="Unassembled WGS sequence"/>
</dbReference>
<sequence>MIAISMFVDQYDNAQRYGYRFDQIKFLSLIDNIINDDEQMKKTLSTNGKTFTLFRFKTCEKHVKKLKNLSHHCHKITKQKLSKISF</sequence>
<comment type="caution">
    <text evidence="1">The sequence shown here is derived from an EMBL/GenBank/DDBJ whole genome shotgun (WGS) entry which is preliminary data.</text>
</comment>
<proteinExistence type="predicted"/>
<dbReference type="EMBL" id="NJHN03000111">
    <property type="protein sequence ID" value="KAH9414348.1"/>
    <property type="molecule type" value="Genomic_DNA"/>
</dbReference>
<protein>
    <submittedName>
        <fullName evidence="1">Uncharacterized protein</fullName>
    </submittedName>
</protein>
<organism evidence="1 2">
    <name type="scientific">Dermatophagoides pteronyssinus</name>
    <name type="common">European house dust mite</name>
    <dbReference type="NCBI Taxonomy" id="6956"/>
    <lineage>
        <taxon>Eukaryota</taxon>
        <taxon>Metazoa</taxon>
        <taxon>Ecdysozoa</taxon>
        <taxon>Arthropoda</taxon>
        <taxon>Chelicerata</taxon>
        <taxon>Arachnida</taxon>
        <taxon>Acari</taxon>
        <taxon>Acariformes</taxon>
        <taxon>Sarcoptiformes</taxon>
        <taxon>Astigmata</taxon>
        <taxon>Psoroptidia</taxon>
        <taxon>Analgoidea</taxon>
        <taxon>Pyroglyphidae</taxon>
        <taxon>Dermatophagoidinae</taxon>
        <taxon>Dermatophagoides</taxon>
    </lineage>
</organism>
<gene>
    <name evidence="1" type="ORF">DERP_011995</name>
</gene>
<name>A0ABQ8IVJ3_DERPT</name>